<sequence>MDKEIKHKRRRFDNQTIQHALPPMIDGDISSEEGDAYTQLSLYDNLLRALETRHDAPNLYSLRHNNEGSTRDSNDDCSEFESASGSEEVGESESDSEYRLENDGGDESHLHDETMRERDETTEMSSFNHHFGHVLAKKEDEKLKKQKLKFKWNMPAKEMAMSTLVGTGNDLYTELNRDPFYGINRNLYNHWENISVSSNSGDSCSSKRRFFFSLCNTYRDIMYCDKKPFYLKGKGDDSSVMDAYIMHALNHIHRIRDLVLRNDAELKKNESRREELLHSDIYLDHGFTRPKVMFLLPYASIAFRVVKRLVQLSPLSHKGNVAYVDRFYEEFGTGDFEGEDEIDGSLEIQNRRKPIDFQNLFGGNNNDDFMMGIKFTKKCIKLYSNFYSSDIIVASPLGLIAKIVEVEAEKEKDVDYLSSIEVMIIDHADVIDMQNLSHVNTVIEHLNCIPSKQHGTDMMRIKKWYLEGHAPFYRQTIFLGSYLTPEARTECGDFLADEEHCH</sequence>
<dbReference type="PANTHER" id="PTHR12933:SF0">
    <property type="entry name" value="U3 SMALL NUCLEOLAR RNA-ASSOCIATED PROTEIN 25 HOMOLOG"/>
    <property type="match status" value="1"/>
</dbReference>
<organism evidence="3 4">
    <name type="scientific">Platanthera zijinensis</name>
    <dbReference type="NCBI Taxonomy" id="2320716"/>
    <lineage>
        <taxon>Eukaryota</taxon>
        <taxon>Viridiplantae</taxon>
        <taxon>Streptophyta</taxon>
        <taxon>Embryophyta</taxon>
        <taxon>Tracheophyta</taxon>
        <taxon>Spermatophyta</taxon>
        <taxon>Magnoliopsida</taxon>
        <taxon>Liliopsida</taxon>
        <taxon>Asparagales</taxon>
        <taxon>Orchidaceae</taxon>
        <taxon>Orchidoideae</taxon>
        <taxon>Orchideae</taxon>
        <taxon>Orchidinae</taxon>
        <taxon>Platanthera</taxon>
    </lineage>
</organism>
<evidence type="ECO:0000259" key="2">
    <source>
        <dbReference type="Pfam" id="PF22916"/>
    </source>
</evidence>
<keyword evidence="4" id="KW-1185">Reference proteome</keyword>
<dbReference type="InterPro" id="IPR010678">
    <property type="entry name" value="UTP25"/>
</dbReference>
<dbReference type="GO" id="GO:0019843">
    <property type="term" value="F:rRNA binding"/>
    <property type="evidence" value="ECO:0007669"/>
    <property type="project" value="TreeGrafter"/>
</dbReference>
<evidence type="ECO:0000256" key="1">
    <source>
        <dbReference type="SAM" id="MobiDB-lite"/>
    </source>
</evidence>
<dbReference type="GO" id="GO:0034511">
    <property type="term" value="F:U3 snoRNA binding"/>
    <property type="evidence" value="ECO:0007669"/>
    <property type="project" value="InterPro"/>
</dbReference>
<dbReference type="AlphaFoldDB" id="A0AAP0AVR2"/>
<evidence type="ECO:0000313" key="3">
    <source>
        <dbReference type="EMBL" id="KAK8916615.1"/>
    </source>
</evidence>
<gene>
    <name evidence="3" type="ORF">KSP39_PZI023346</name>
</gene>
<dbReference type="EMBL" id="JBBWWQ010000020">
    <property type="protein sequence ID" value="KAK8916615.1"/>
    <property type="molecule type" value="Genomic_DNA"/>
</dbReference>
<feature type="compositionally biased region" description="Basic and acidic residues" evidence="1">
    <location>
        <begin position="96"/>
        <end position="121"/>
    </location>
</feature>
<dbReference type="Proteomes" id="UP001418222">
    <property type="component" value="Unassembled WGS sequence"/>
</dbReference>
<dbReference type="InterPro" id="IPR053940">
    <property type="entry name" value="UTP25_NTPase-like"/>
</dbReference>
<dbReference type="GO" id="GO:0032040">
    <property type="term" value="C:small-subunit processome"/>
    <property type="evidence" value="ECO:0007669"/>
    <property type="project" value="TreeGrafter"/>
</dbReference>
<dbReference type="Pfam" id="PF22916">
    <property type="entry name" value="UTP25_NTPase-like"/>
    <property type="match status" value="1"/>
</dbReference>
<dbReference type="PANTHER" id="PTHR12933">
    <property type="entry name" value="ORF PROTEIN-RELATED"/>
    <property type="match status" value="1"/>
</dbReference>
<feature type="compositionally biased region" description="Basic and acidic residues" evidence="1">
    <location>
        <begin position="64"/>
        <end position="74"/>
    </location>
</feature>
<feature type="domain" description="UTP25 NTP hydrolase-like" evidence="2">
    <location>
        <begin position="218"/>
        <end position="488"/>
    </location>
</feature>
<proteinExistence type="predicted"/>
<name>A0AAP0AVR2_9ASPA</name>
<comment type="caution">
    <text evidence="3">The sequence shown here is derived from an EMBL/GenBank/DDBJ whole genome shotgun (WGS) entry which is preliminary data.</text>
</comment>
<dbReference type="GO" id="GO:0000462">
    <property type="term" value="P:maturation of SSU-rRNA from tricistronic rRNA transcript (SSU-rRNA, 5.8S rRNA, LSU-rRNA)"/>
    <property type="evidence" value="ECO:0007669"/>
    <property type="project" value="TreeGrafter"/>
</dbReference>
<feature type="region of interest" description="Disordered" evidence="1">
    <location>
        <begin position="60"/>
        <end position="126"/>
    </location>
</feature>
<accession>A0AAP0AVR2</accession>
<reference evidence="3 4" key="1">
    <citation type="journal article" date="2022" name="Nat. Plants">
        <title>Genomes of leafy and leafless Platanthera orchids illuminate the evolution of mycoheterotrophy.</title>
        <authorList>
            <person name="Li M.H."/>
            <person name="Liu K.W."/>
            <person name="Li Z."/>
            <person name="Lu H.C."/>
            <person name="Ye Q.L."/>
            <person name="Zhang D."/>
            <person name="Wang J.Y."/>
            <person name="Li Y.F."/>
            <person name="Zhong Z.M."/>
            <person name="Liu X."/>
            <person name="Yu X."/>
            <person name="Liu D.K."/>
            <person name="Tu X.D."/>
            <person name="Liu B."/>
            <person name="Hao Y."/>
            <person name="Liao X.Y."/>
            <person name="Jiang Y.T."/>
            <person name="Sun W.H."/>
            <person name="Chen J."/>
            <person name="Chen Y.Q."/>
            <person name="Ai Y."/>
            <person name="Zhai J.W."/>
            <person name="Wu S.S."/>
            <person name="Zhou Z."/>
            <person name="Hsiao Y.Y."/>
            <person name="Wu W.L."/>
            <person name="Chen Y.Y."/>
            <person name="Lin Y.F."/>
            <person name="Hsu J.L."/>
            <person name="Li C.Y."/>
            <person name="Wang Z.W."/>
            <person name="Zhao X."/>
            <person name="Zhong W.Y."/>
            <person name="Ma X.K."/>
            <person name="Ma L."/>
            <person name="Huang J."/>
            <person name="Chen G.Z."/>
            <person name="Huang M.Z."/>
            <person name="Huang L."/>
            <person name="Peng D.H."/>
            <person name="Luo Y.B."/>
            <person name="Zou S.Q."/>
            <person name="Chen S.P."/>
            <person name="Lan S."/>
            <person name="Tsai W.C."/>
            <person name="Van de Peer Y."/>
            <person name="Liu Z.J."/>
        </authorList>
    </citation>
    <scope>NUCLEOTIDE SEQUENCE [LARGE SCALE GENOMIC DNA]</scope>
    <source>
        <strain evidence="3">Lor287</strain>
    </source>
</reference>
<evidence type="ECO:0000313" key="4">
    <source>
        <dbReference type="Proteomes" id="UP001418222"/>
    </source>
</evidence>
<protein>
    <recommendedName>
        <fullName evidence="2">UTP25 NTP hydrolase-like domain-containing protein</fullName>
    </recommendedName>
</protein>